<proteinExistence type="inferred from homology"/>
<accession>A0ABP8QY88</accession>
<feature type="domain" description="Activator of Hsp90 ATPase homologue 1/2-like C-terminal" evidence="2">
    <location>
        <begin position="23"/>
        <end position="153"/>
    </location>
</feature>
<comment type="caution">
    <text evidence="3">The sequence shown here is derived from an EMBL/GenBank/DDBJ whole genome shotgun (WGS) entry which is preliminary data.</text>
</comment>
<dbReference type="InterPro" id="IPR023393">
    <property type="entry name" value="START-like_dom_sf"/>
</dbReference>
<protein>
    <submittedName>
        <fullName evidence="3">SRPBCC family protein</fullName>
    </submittedName>
</protein>
<dbReference type="SUPFAM" id="SSF55961">
    <property type="entry name" value="Bet v1-like"/>
    <property type="match status" value="1"/>
</dbReference>
<dbReference type="InterPro" id="IPR013538">
    <property type="entry name" value="ASHA1/2-like_C"/>
</dbReference>
<keyword evidence="4" id="KW-1185">Reference proteome</keyword>
<sequence length="165" mass="18171">MNPTTITAPPGTPFIDVVREFEASRTKVFRASTDPELVARWLGPRELEMDLHSYDARTGGSYGYVHRDAAGNEYAFRGVFHTVVPEERIVQTFEYAGAPDVVSVDCTTYEDLGGRTRLHTHTVFPSVEARDAALASGMEHGIVESMDRLDEVAGGDLPLLPEDDD</sequence>
<evidence type="ECO:0000259" key="2">
    <source>
        <dbReference type="Pfam" id="PF08327"/>
    </source>
</evidence>
<evidence type="ECO:0000313" key="4">
    <source>
        <dbReference type="Proteomes" id="UP001500503"/>
    </source>
</evidence>
<dbReference type="Proteomes" id="UP001500503">
    <property type="component" value="Unassembled WGS sequence"/>
</dbReference>
<organism evidence="3 4">
    <name type="scientific">Actinoallomurus oryzae</name>
    <dbReference type="NCBI Taxonomy" id="502180"/>
    <lineage>
        <taxon>Bacteria</taxon>
        <taxon>Bacillati</taxon>
        <taxon>Actinomycetota</taxon>
        <taxon>Actinomycetes</taxon>
        <taxon>Streptosporangiales</taxon>
        <taxon>Thermomonosporaceae</taxon>
        <taxon>Actinoallomurus</taxon>
    </lineage>
</organism>
<dbReference type="Pfam" id="PF08327">
    <property type="entry name" value="AHSA1"/>
    <property type="match status" value="1"/>
</dbReference>
<dbReference type="EMBL" id="BAABHF010000048">
    <property type="protein sequence ID" value="GAA4513140.1"/>
    <property type="molecule type" value="Genomic_DNA"/>
</dbReference>
<dbReference type="RefSeq" id="WP_345472965.1">
    <property type="nucleotide sequence ID" value="NZ_BAABHF010000048.1"/>
</dbReference>
<gene>
    <name evidence="3" type="ORF">GCM10023191_079790</name>
</gene>
<reference evidence="4" key="1">
    <citation type="journal article" date="2019" name="Int. J. Syst. Evol. Microbiol.">
        <title>The Global Catalogue of Microorganisms (GCM) 10K type strain sequencing project: providing services to taxonomists for standard genome sequencing and annotation.</title>
        <authorList>
            <consortium name="The Broad Institute Genomics Platform"/>
            <consortium name="The Broad Institute Genome Sequencing Center for Infectious Disease"/>
            <person name="Wu L."/>
            <person name="Ma J."/>
        </authorList>
    </citation>
    <scope>NUCLEOTIDE SEQUENCE [LARGE SCALE GENOMIC DNA]</scope>
    <source>
        <strain evidence="4">JCM 17933</strain>
    </source>
</reference>
<evidence type="ECO:0000256" key="1">
    <source>
        <dbReference type="ARBA" id="ARBA00006817"/>
    </source>
</evidence>
<dbReference type="CDD" id="cd07826">
    <property type="entry name" value="SRPBCC_CalC_Aha1-like_9"/>
    <property type="match status" value="1"/>
</dbReference>
<name>A0ABP8QY88_9ACTN</name>
<dbReference type="Gene3D" id="3.30.530.20">
    <property type="match status" value="1"/>
</dbReference>
<comment type="similarity">
    <text evidence="1">Belongs to the AHA1 family.</text>
</comment>
<evidence type="ECO:0000313" key="3">
    <source>
        <dbReference type="EMBL" id="GAA4513140.1"/>
    </source>
</evidence>